<comment type="subcellular location">
    <subcellularLocation>
        <location evidence="1">Nucleus</location>
    </subcellularLocation>
</comment>
<dbReference type="InterPro" id="IPR007219">
    <property type="entry name" value="XnlR_reg_dom"/>
</dbReference>
<evidence type="ECO:0000259" key="7">
    <source>
        <dbReference type="SMART" id="SM00906"/>
    </source>
</evidence>
<keyword evidence="5" id="KW-0539">Nucleus</keyword>
<feature type="region of interest" description="Disordered" evidence="6">
    <location>
        <begin position="63"/>
        <end position="91"/>
    </location>
</feature>
<dbReference type="Pfam" id="PF04082">
    <property type="entry name" value="Fungal_trans"/>
    <property type="match status" value="1"/>
</dbReference>
<dbReference type="GO" id="GO:0008270">
    <property type="term" value="F:zinc ion binding"/>
    <property type="evidence" value="ECO:0007669"/>
    <property type="project" value="InterPro"/>
</dbReference>
<gene>
    <name evidence="8" type="ORF">PPNO1_LOCUS4471</name>
</gene>
<reference evidence="8" key="1">
    <citation type="submission" date="2022-11" db="EMBL/GenBank/DDBJ databases">
        <authorList>
            <person name="Scott C."/>
            <person name="Bruce N."/>
        </authorList>
    </citation>
    <scope>NUCLEOTIDE SEQUENCE</scope>
</reference>
<dbReference type="GO" id="GO:0003677">
    <property type="term" value="F:DNA binding"/>
    <property type="evidence" value="ECO:0007669"/>
    <property type="project" value="UniProtKB-KW"/>
</dbReference>
<evidence type="ECO:0000256" key="4">
    <source>
        <dbReference type="ARBA" id="ARBA00023163"/>
    </source>
</evidence>
<evidence type="ECO:0000256" key="2">
    <source>
        <dbReference type="ARBA" id="ARBA00023015"/>
    </source>
</evidence>
<keyword evidence="3" id="KW-0238">DNA-binding</keyword>
<protein>
    <recommendedName>
        <fullName evidence="7">Xylanolytic transcriptional activator regulatory domain-containing protein</fullName>
    </recommendedName>
</protein>
<evidence type="ECO:0000256" key="3">
    <source>
        <dbReference type="ARBA" id="ARBA00023125"/>
    </source>
</evidence>
<dbReference type="GO" id="GO:0006351">
    <property type="term" value="P:DNA-templated transcription"/>
    <property type="evidence" value="ECO:0007669"/>
    <property type="project" value="InterPro"/>
</dbReference>
<dbReference type="SMART" id="SM00906">
    <property type="entry name" value="Fungal_trans"/>
    <property type="match status" value="1"/>
</dbReference>
<feature type="compositionally biased region" description="Polar residues" evidence="6">
    <location>
        <begin position="63"/>
        <end position="78"/>
    </location>
</feature>
<sequence>MTALHSPTLRCTGSGPLATIVFRRRLGPPRRAVRSTLDSGAVVGHFSLSEDPEPQESVYTKQLPTLSPQRDTIQQSESPPLHGRNSDELSLDHDSIPELHVDRLLAGAQTSRIPATQQGTPSGSGLGFVRVSGRHSLTFFTDARLQSLSACLGNNRVNELVGRIAVNINSRVRQVDPLYTAVRRRVQSPSLQLPDKNLAASYIQLYFDKVHPVYPFLDRAAFEKTALSAELAQVLTNSKPWLCMYHAVLAIGCQHANGGSFEPGKGEDWKLFVVATAVFSDLVLLPDSLITLQALTAMAVYGASLSGLALEHAILNEAARRAQNLPTASLSAQEMQTYQKTFWILYGLEKTSSFHYGRSSGFVDYDISCPIPYVPESVFGEFNWFLALIRHARLLSRAYTSLFSAGVSGKPSAYHLETITQLREELDSWRMSLSDTGFRPGGLVRLQAVTGPRTRPLALYMHYMYYSFAATLARTALLYLPESREADALAQRCENTTIIIQSTRSVLDLTALIEVEPYTPSLIIAAVPVTALFTLFDFVIHNPLQPDTWSNLALLEMVGGHFSRIEYATGGSMPGTLVSEFSHIARDYVKEAQRRTGAPVGNPHALFVTPGTAAPVSTGLAADSCAKGEAPLGDENQKQIEHGSQHLMIDVPSVPRIPFIDNVQFPVSSAPHDGFVLQGPGMAGTDVMGLFSYVIPEIDSMLYDDYVGS</sequence>
<evidence type="ECO:0000256" key="5">
    <source>
        <dbReference type="ARBA" id="ARBA00023242"/>
    </source>
</evidence>
<dbReference type="CDD" id="cd12148">
    <property type="entry name" value="fungal_TF_MHR"/>
    <property type="match status" value="1"/>
</dbReference>
<dbReference type="Proteomes" id="UP000838763">
    <property type="component" value="Unassembled WGS sequence"/>
</dbReference>
<evidence type="ECO:0000256" key="1">
    <source>
        <dbReference type="ARBA" id="ARBA00004123"/>
    </source>
</evidence>
<evidence type="ECO:0000256" key="6">
    <source>
        <dbReference type="SAM" id="MobiDB-lite"/>
    </source>
</evidence>
<dbReference type="OrthoDB" id="39175at2759"/>
<keyword evidence="4" id="KW-0804">Transcription</keyword>
<dbReference type="EMBL" id="CALLCH030000012">
    <property type="protein sequence ID" value="CAI4214741.1"/>
    <property type="molecule type" value="Genomic_DNA"/>
</dbReference>
<keyword evidence="2" id="KW-0805">Transcription regulation</keyword>
<dbReference type="PANTHER" id="PTHR46910:SF37">
    <property type="entry name" value="ZN(II)2CYS6 TRANSCRIPTION FACTOR (EUROFUNG)"/>
    <property type="match status" value="1"/>
</dbReference>
<evidence type="ECO:0000313" key="9">
    <source>
        <dbReference type="Proteomes" id="UP000838763"/>
    </source>
</evidence>
<keyword evidence="9" id="KW-1185">Reference proteome</keyword>
<accession>A0A9P1H3J3</accession>
<dbReference type="AlphaFoldDB" id="A0A9P1H3J3"/>
<dbReference type="InterPro" id="IPR050987">
    <property type="entry name" value="AtrR-like"/>
</dbReference>
<feature type="domain" description="Xylanolytic transcriptional activator regulatory" evidence="7">
    <location>
        <begin position="311"/>
        <end position="378"/>
    </location>
</feature>
<proteinExistence type="predicted"/>
<dbReference type="GO" id="GO:0005634">
    <property type="term" value="C:nucleus"/>
    <property type="evidence" value="ECO:0007669"/>
    <property type="project" value="UniProtKB-SubCell"/>
</dbReference>
<dbReference type="PANTHER" id="PTHR46910">
    <property type="entry name" value="TRANSCRIPTION FACTOR PDR1"/>
    <property type="match status" value="1"/>
</dbReference>
<name>A0A9P1H3J3_9PEZI</name>
<evidence type="ECO:0000313" key="8">
    <source>
        <dbReference type="EMBL" id="CAI4214741.1"/>
    </source>
</evidence>
<dbReference type="GO" id="GO:0003700">
    <property type="term" value="F:DNA-binding transcription factor activity"/>
    <property type="evidence" value="ECO:0007669"/>
    <property type="project" value="InterPro"/>
</dbReference>
<organism evidence="8 9">
    <name type="scientific">Parascedosporium putredinis</name>
    <dbReference type="NCBI Taxonomy" id="1442378"/>
    <lineage>
        <taxon>Eukaryota</taxon>
        <taxon>Fungi</taxon>
        <taxon>Dikarya</taxon>
        <taxon>Ascomycota</taxon>
        <taxon>Pezizomycotina</taxon>
        <taxon>Sordariomycetes</taxon>
        <taxon>Hypocreomycetidae</taxon>
        <taxon>Microascales</taxon>
        <taxon>Microascaceae</taxon>
        <taxon>Parascedosporium</taxon>
    </lineage>
</organism>
<comment type="caution">
    <text evidence="8">The sequence shown here is derived from an EMBL/GenBank/DDBJ whole genome shotgun (WGS) entry which is preliminary data.</text>
</comment>